<dbReference type="EMBL" id="CP036525">
    <property type="protein sequence ID" value="QDT07243.1"/>
    <property type="molecule type" value="Genomic_DNA"/>
</dbReference>
<evidence type="ECO:0000313" key="2">
    <source>
        <dbReference type="EMBL" id="QDT07243.1"/>
    </source>
</evidence>
<feature type="region of interest" description="Disordered" evidence="1">
    <location>
        <begin position="52"/>
        <end position="85"/>
    </location>
</feature>
<gene>
    <name evidence="2" type="ORF">K227x_56690</name>
</gene>
<evidence type="ECO:0000256" key="1">
    <source>
        <dbReference type="SAM" id="MobiDB-lite"/>
    </source>
</evidence>
<accession>A0A517NJM9</accession>
<name>A0A517NJM9_9BACT</name>
<organism evidence="2 3">
    <name type="scientific">Rubripirellula lacrimiformis</name>
    <dbReference type="NCBI Taxonomy" id="1930273"/>
    <lineage>
        <taxon>Bacteria</taxon>
        <taxon>Pseudomonadati</taxon>
        <taxon>Planctomycetota</taxon>
        <taxon>Planctomycetia</taxon>
        <taxon>Pirellulales</taxon>
        <taxon>Pirellulaceae</taxon>
        <taxon>Rubripirellula</taxon>
    </lineage>
</organism>
<dbReference type="Proteomes" id="UP000318538">
    <property type="component" value="Chromosome"/>
</dbReference>
<proteinExistence type="predicted"/>
<reference evidence="2 3" key="1">
    <citation type="submission" date="2019-02" db="EMBL/GenBank/DDBJ databases">
        <title>Deep-cultivation of Planctomycetes and their phenomic and genomic characterization uncovers novel biology.</title>
        <authorList>
            <person name="Wiegand S."/>
            <person name="Jogler M."/>
            <person name="Boedeker C."/>
            <person name="Pinto D."/>
            <person name="Vollmers J."/>
            <person name="Rivas-Marin E."/>
            <person name="Kohn T."/>
            <person name="Peeters S.H."/>
            <person name="Heuer A."/>
            <person name="Rast P."/>
            <person name="Oberbeckmann S."/>
            <person name="Bunk B."/>
            <person name="Jeske O."/>
            <person name="Meyerdierks A."/>
            <person name="Storesund J.E."/>
            <person name="Kallscheuer N."/>
            <person name="Luecker S."/>
            <person name="Lage O.M."/>
            <person name="Pohl T."/>
            <person name="Merkel B.J."/>
            <person name="Hornburger P."/>
            <person name="Mueller R.-W."/>
            <person name="Bruemmer F."/>
            <person name="Labrenz M."/>
            <person name="Spormann A.M."/>
            <person name="Op den Camp H."/>
            <person name="Overmann J."/>
            <person name="Amann R."/>
            <person name="Jetten M.S.M."/>
            <person name="Mascher T."/>
            <person name="Medema M.H."/>
            <person name="Devos D.P."/>
            <person name="Kaster A.-K."/>
            <person name="Ovreas L."/>
            <person name="Rohde M."/>
            <person name="Galperin M.Y."/>
            <person name="Jogler C."/>
        </authorList>
    </citation>
    <scope>NUCLEOTIDE SEQUENCE [LARGE SCALE GENOMIC DNA]</scope>
    <source>
        <strain evidence="2 3">K22_7</strain>
    </source>
</reference>
<keyword evidence="3" id="KW-1185">Reference proteome</keyword>
<sequence>MLPSTNQRVAQHTSEEIYSRIAKETRDRITYFSTRSPREISRQAINQCRDQSRLAPAAQRFAGEREYREGEGRADPYAALATANQ</sequence>
<protein>
    <submittedName>
        <fullName evidence="2">Uncharacterized protein</fullName>
    </submittedName>
</protein>
<feature type="compositionally biased region" description="Basic and acidic residues" evidence="1">
    <location>
        <begin position="62"/>
        <end position="74"/>
    </location>
</feature>
<evidence type="ECO:0000313" key="3">
    <source>
        <dbReference type="Proteomes" id="UP000318538"/>
    </source>
</evidence>
<dbReference type="AlphaFoldDB" id="A0A517NJM9"/>
<dbReference type="KEGG" id="rlc:K227x_56690"/>